<reference evidence="2" key="1">
    <citation type="journal article" date="2020" name="mSystems">
        <title>Genome- and Community-Level Interaction Insights into Carbon Utilization and Element Cycling Functions of Hydrothermarchaeota in Hydrothermal Sediment.</title>
        <authorList>
            <person name="Zhou Z."/>
            <person name="Liu Y."/>
            <person name="Xu W."/>
            <person name="Pan J."/>
            <person name="Luo Z.H."/>
            <person name="Li M."/>
        </authorList>
    </citation>
    <scope>NUCLEOTIDE SEQUENCE [LARGE SCALE GENOMIC DNA]</scope>
    <source>
        <strain evidence="2">HyVt-535</strain>
    </source>
</reference>
<feature type="transmembrane region" description="Helical" evidence="1">
    <location>
        <begin position="144"/>
        <end position="165"/>
    </location>
</feature>
<keyword evidence="1" id="KW-1133">Transmembrane helix</keyword>
<dbReference type="EMBL" id="DROM01000059">
    <property type="protein sequence ID" value="HHH12779.1"/>
    <property type="molecule type" value="Genomic_DNA"/>
</dbReference>
<organism evidence="2">
    <name type="scientific">Thiolapillus brandeum</name>
    <dbReference type="NCBI Taxonomy" id="1076588"/>
    <lineage>
        <taxon>Bacteria</taxon>
        <taxon>Pseudomonadati</taxon>
        <taxon>Pseudomonadota</taxon>
        <taxon>Gammaproteobacteria</taxon>
        <taxon>Chromatiales</taxon>
        <taxon>Sedimenticolaceae</taxon>
        <taxon>Thiolapillus</taxon>
    </lineage>
</organism>
<keyword evidence="1" id="KW-0472">Membrane</keyword>
<feature type="transmembrane region" description="Helical" evidence="1">
    <location>
        <begin position="104"/>
        <end position="124"/>
    </location>
</feature>
<comment type="caution">
    <text evidence="2">The sequence shown here is derived from an EMBL/GenBank/DDBJ whole genome shotgun (WGS) entry which is preliminary data.</text>
</comment>
<evidence type="ECO:0000256" key="1">
    <source>
        <dbReference type="SAM" id="Phobius"/>
    </source>
</evidence>
<dbReference type="Proteomes" id="UP000886100">
    <property type="component" value="Unassembled WGS sequence"/>
</dbReference>
<feature type="transmembrane region" description="Helical" evidence="1">
    <location>
        <begin position="78"/>
        <end position="98"/>
    </location>
</feature>
<protein>
    <submittedName>
        <fullName evidence="2">Uncharacterized protein</fullName>
    </submittedName>
</protein>
<gene>
    <name evidence="2" type="ORF">ENJ98_00925</name>
</gene>
<feature type="transmembrane region" description="Helical" evidence="1">
    <location>
        <begin position="31"/>
        <end position="49"/>
    </location>
</feature>
<name>A0A7C5MXB1_9GAMM</name>
<accession>A0A7C5MXB1</accession>
<feature type="transmembrane region" description="Helical" evidence="1">
    <location>
        <begin position="221"/>
        <end position="241"/>
    </location>
</feature>
<sequence>MALEINNFARLVLAWFWLVAWIVLAPGLGCAGVLLLLLPAVTLVAWNMLEPAVMRRRAFVTRYLLPGSLLSRWLSRHLLLSLWQILKSVVLVTVLLVTALQWPAWVLLLLLADTLLALGLYHLLLRLLRQEARPEVAGVLARRLLAWSNAGLLVAAVAAGELWTAHPDYRPLDWSGTLDEALSSVQVGCDLLAPLARAGAGQEAIAWRLMQLGMEGISSEYLGLAAWVIFLAASTLAIWAWSRLLSGSLIDARGLALLARGHDDG</sequence>
<evidence type="ECO:0000313" key="2">
    <source>
        <dbReference type="EMBL" id="HHH12779.1"/>
    </source>
</evidence>
<keyword evidence="1" id="KW-0812">Transmembrane</keyword>
<dbReference type="AlphaFoldDB" id="A0A7C5MXB1"/>
<proteinExistence type="predicted"/>